<evidence type="ECO:0000256" key="1">
    <source>
        <dbReference type="ARBA" id="ARBA00004442"/>
    </source>
</evidence>
<reference evidence="9" key="1">
    <citation type="journal article" date="2019" name="Int. J. Syst. Evol. Microbiol.">
        <title>The Global Catalogue of Microorganisms (GCM) 10K type strain sequencing project: providing services to taxonomists for standard genome sequencing and annotation.</title>
        <authorList>
            <consortium name="The Broad Institute Genomics Platform"/>
            <consortium name="The Broad Institute Genome Sequencing Center for Infectious Disease"/>
            <person name="Wu L."/>
            <person name="Ma J."/>
        </authorList>
    </citation>
    <scope>NUCLEOTIDE SEQUENCE [LARGE SCALE GENOMIC DNA]</scope>
    <source>
        <strain evidence="9">CCUG 53762</strain>
    </source>
</reference>
<evidence type="ECO:0000259" key="7">
    <source>
        <dbReference type="Pfam" id="PF14322"/>
    </source>
</evidence>
<comment type="subcellular location">
    <subcellularLocation>
        <location evidence="1">Cell outer membrane</location>
    </subcellularLocation>
</comment>
<evidence type="ECO:0000313" key="8">
    <source>
        <dbReference type="EMBL" id="MFD1628488.1"/>
    </source>
</evidence>
<feature type="domain" description="RagB/SusD" evidence="6">
    <location>
        <begin position="318"/>
        <end position="420"/>
    </location>
</feature>
<comment type="similarity">
    <text evidence="2">Belongs to the SusD family.</text>
</comment>
<dbReference type="InterPro" id="IPR011990">
    <property type="entry name" value="TPR-like_helical_dom_sf"/>
</dbReference>
<evidence type="ECO:0000259" key="6">
    <source>
        <dbReference type="Pfam" id="PF07980"/>
    </source>
</evidence>
<dbReference type="Proteomes" id="UP001597118">
    <property type="component" value="Unassembled WGS sequence"/>
</dbReference>
<dbReference type="Gene3D" id="1.25.40.390">
    <property type="match status" value="2"/>
</dbReference>
<keyword evidence="3" id="KW-0732">Signal</keyword>
<evidence type="ECO:0000256" key="3">
    <source>
        <dbReference type="ARBA" id="ARBA00022729"/>
    </source>
</evidence>
<feature type="domain" description="SusD-like N-terminal" evidence="7">
    <location>
        <begin position="21"/>
        <end position="216"/>
    </location>
</feature>
<organism evidence="8 9">
    <name type="scientific">Pseudopedobacter beijingensis</name>
    <dbReference type="NCBI Taxonomy" id="1207056"/>
    <lineage>
        <taxon>Bacteria</taxon>
        <taxon>Pseudomonadati</taxon>
        <taxon>Bacteroidota</taxon>
        <taxon>Sphingobacteriia</taxon>
        <taxon>Sphingobacteriales</taxon>
        <taxon>Sphingobacteriaceae</taxon>
        <taxon>Pseudopedobacter</taxon>
    </lineage>
</organism>
<accession>A0ABW4I880</accession>
<protein>
    <submittedName>
        <fullName evidence="8">RagB/SusD family nutrient uptake outer membrane protein</fullName>
    </submittedName>
</protein>
<dbReference type="SUPFAM" id="SSF48452">
    <property type="entry name" value="TPR-like"/>
    <property type="match status" value="1"/>
</dbReference>
<name>A0ABW4I880_9SPHI</name>
<dbReference type="InterPro" id="IPR033985">
    <property type="entry name" value="SusD-like_N"/>
</dbReference>
<evidence type="ECO:0000313" key="9">
    <source>
        <dbReference type="Proteomes" id="UP001597118"/>
    </source>
</evidence>
<proteinExistence type="inferred from homology"/>
<feature type="domain" description="RagB/SusD" evidence="6">
    <location>
        <begin position="524"/>
        <end position="612"/>
    </location>
</feature>
<dbReference type="Pfam" id="PF14322">
    <property type="entry name" value="SusD-like_3"/>
    <property type="match status" value="1"/>
</dbReference>
<dbReference type="RefSeq" id="WP_379660875.1">
    <property type="nucleotide sequence ID" value="NZ_JBHUDG010000002.1"/>
</dbReference>
<dbReference type="PROSITE" id="PS51257">
    <property type="entry name" value="PROKAR_LIPOPROTEIN"/>
    <property type="match status" value="1"/>
</dbReference>
<evidence type="ECO:0000256" key="4">
    <source>
        <dbReference type="ARBA" id="ARBA00023136"/>
    </source>
</evidence>
<dbReference type="EMBL" id="JBHUDG010000002">
    <property type="protein sequence ID" value="MFD1628488.1"/>
    <property type="molecule type" value="Genomic_DNA"/>
</dbReference>
<dbReference type="Pfam" id="PF07980">
    <property type="entry name" value="SusD_RagB"/>
    <property type="match status" value="2"/>
</dbReference>
<dbReference type="InterPro" id="IPR012944">
    <property type="entry name" value="SusD_RagB_dom"/>
</dbReference>
<evidence type="ECO:0000256" key="2">
    <source>
        <dbReference type="ARBA" id="ARBA00006275"/>
    </source>
</evidence>
<keyword evidence="9" id="KW-1185">Reference proteome</keyword>
<keyword evidence="5" id="KW-0998">Cell outer membrane</keyword>
<gene>
    <name evidence="8" type="ORF">ACFSAH_01295</name>
</gene>
<evidence type="ECO:0000256" key="5">
    <source>
        <dbReference type="ARBA" id="ARBA00023237"/>
    </source>
</evidence>
<comment type="caution">
    <text evidence="8">The sequence shown here is derived from an EMBL/GenBank/DDBJ whole genome shotgun (WGS) entry which is preliminary data.</text>
</comment>
<keyword evidence="4" id="KW-0472">Membrane</keyword>
<sequence length="612" mass="67169">MKALKYLVLVLFTTLSSCNILDVEPKDFLSPEQYYNTEKELNTALTGVYSTFIKGGTFLNNLGRVGLDADEVYNYRDQNSVSNYLTGPNDEKILNFWRDYYAGITRANMLLKNIDKAVDVSKEKRAVIKGETLFLRGFFYFMLVQNFGDVPLILQPIETSGVDDIQVPRTPAVQVYGQIISDMEQAAELVEDITKVGNGGRANKSAVYGMLARVCLYMAGKPINAGRPMYEEAKKWAKKVMDNPTHKLNNSYEDVFVKLATDKYDIGESLFEIEFFGNGLGIYANLGGFVGYHNGIMNNNVTNTETNVGQAFAYLQTTAYVYNTFGNGDQRRDWAIAPFTYTGGTDNEVYYAQGAYLFNRFIGKFRRASETLRPKHASRTPQNYPILRFSDVLLMFAEAENELNGPTQDAIDAVNLVRRRGYGKFLNGAGAVSESVKQINVTNGGSGYTSAPTVTISGGDGVGATATAVIASGKVSAINITNAGRKFKTAPVITITGGAGTGATATAVLTQITDADLTPVQTADEVSFREMLYTERTRELAFENMRKADLVRWGVFVTKMKQSLADANSAVAYSSITNAKAYFGNASERDVLWPIPGSEIGVNAKLTQNPGY</sequence>